<dbReference type="EMBL" id="CAMXCM010000001">
    <property type="protein sequence ID" value="CAI3925765.1"/>
    <property type="molecule type" value="Genomic_DNA"/>
</dbReference>
<organism evidence="2 4">
    <name type="scientific">Commensalibacter communis</name>
    <dbReference type="NCBI Taxonomy" id="2972786"/>
    <lineage>
        <taxon>Bacteria</taxon>
        <taxon>Pseudomonadati</taxon>
        <taxon>Pseudomonadota</taxon>
        <taxon>Alphaproteobacteria</taxon>
        <taxon>Acetobacterales</taxon>
        <taxon>Acetobacteraceae</taxon>
    </lineage>
</organism>
<accession>A0A9W4TM85</accession>
<feature type="domain" description="Cysteine-rich" evidence="1">
    <location>
        <begin position="3"/>
        <end position="83"/>
    </location>
</feature>
<dbReference type="Pfam" id="PF02754">
    <property type="entry name" value="CCG"/>
    <property type="match status" value="2"/>
</dbReference>
<dbReference type="Proteomes" id="UP001154255">
    <property type="component" value="Unassembled WGS sequence"/>
</dbReference>
<dbReference type="EMBL" id="CAMXCS010000001">
    <property type="protein sequence ID" value="CAI3935205.1"/>
    <property type="molecule type" value="Genomic_DNA"/>
</dbReference>
<gene>
    <name evidence="3" type="ORF">R53529_LOCUS771</name>
    <name evidence="2" type="ORF">R53530_LOCUS330</name>
</gene>
<dbReference type="GO" id="GO:0016491">
    <property type="term" value="F:oxidoreductase activity"/>
    <property type="evidence" value="ECO:0007669"/>
    <property type="project" value="UniProtKB-ARBA"/>
</dbReference>
<dbReference type="PANTHER" id="PTHR30296:SF0">
    <property type="entry name" value="LACTATE UTILIZATION PROTEIN A"/>
    <property type="match status" value="1"/>
</dbReference>
<evidence type="ECO:0000313" key="3">
    <source>
        <dbReference type="EMBL" id="CAI3935205.1"/>
    </source>
</evidence>
<dbReference type="PANTHER" id="PTHR30296">
    <property type="entry name" value="UNCHARACTERIZED PROTEIN YKGE"/>
    <property type="match status" value="1"/>
</dbReference>
<dbReference type="InterPro" id="IPR004017">
    <property type="entry name" value="Cys_rich_dom"/>
</dbReference>
<keyword evidence="5" id="KW-1185">Reference proteome</keyword>
<dbReference type="Proteomes" id="UP001154259">
    <property type="component" value="Unassembled WGS sequence"/>
</dbReference>
<dbReference type="GO" id="GO:0005829">
    <property type="term" value="C:cytosol"/>
    <property type="evidence" value="ECO:0007669"/>
    <property type="project" value="TreeGrafter"/>
</dbReference>
<sequence>MEVGLFIPCYMDALEPEVGISTLKLLERFDINVTYPFDQTCCGQPMTNTGCHTEAAETEKLFVKNFSQFDYIVMPSGSCTNQVRHHFDAIKQTDEVQHVRKNTYDLVEFLHDILKVEDFPWASFSHKVAIHYNCNALRGLRHASMSERREPFFSKPKDLLSKVKGIEFVDLERPDECCGFGGTFSVFEEGVSAKMGQDKVMDQHRSGAEYVISADSSCLMHQKGCAMRMGVDLKYAHIAQILNGDLS</sequence>
<reference evidence="2" key="1">
    <citation type="submission" date="2022-10" db="EMBL/GenBank/DDBJ databases">
        <authorList>
            <person name="Botero Cardona J."/>
        </authorList>
    </citation>
    <scope>NUCLEOTIDE SEQUENCE</scope>
    <source>
        <strain evidence="2">LMG 31819</strain>
        <strain evidence="3">R-53529</strain>
    </source>
</reference>
<name>A0A9W4TM85_9PROT</name>
<evidence type="ECO:0000313" key="2">
    <source>
        <dbReference type="EMBL" id="CAI3925765.1"/>
    </source>
</evidence>
<evidence type="ECO:0000313" key="5">
    <source>
        <dbReference type="Proteomes" id="UP001154259"/>
    </source>
</evidence>
<dbReference type="AlphaFoldDB" id="A0A9W4TM85"/>
<evidence type="ECO:0000313" key="4">
    <source>
        <dbReference type="Proteomes" id="UP001154255"/>
    </source>
</evidence>
<protein>
    <submittedName>
        <fullName evidence="2">Includes glycolate oxidase subunit GlcF (GlpC)</fullName>
    </submittedName>
</protein>
<dbReference type="RefSeq" id="WP_271789201.1">
    <property type="nucleotide sequence ID" value="NZ_CAMXCM010000001.1"/>
</dbReference>
<comment type="caution">
    <text evidence="2">The sequence shown here is derived from an EMBL/GenBank/DDBJ whole genome shotgun (WGS) entry which is preliminary data.</text>
</comment>
<evidence type="ECO:0000259" key="1">
    <source>
        <dbReference type="Pfam" id="PF02754"/>
    </source>
</evidence>
<feature type="domain" description="Cysteine-rich" evidence="1">
    <location>
        <begin position="128"/>
        <end position="221"/>
    </location>
</feature>
<proteinExistence type="predicted"/>